<name>E7S0S4_9BURK</name>
<dbReference type="PANTHER" id="PTHR43072">
    <property type="entry name" value="N-ACETYLTRANSFERASE"/>
    <property type="match status" value="1"/>
</dbReference>
<reference evidence="4 5" key="1">
    <citation type="submission" date="2010-12" db="EMBL/GenBank/DDBJ databases">
        <authorList>
            <person name="Muzny D."/>
            <person name="Qin X."/>
            <person name="Deng J."/>
            <person name="Jiang H."/>
            <person name="Liu Y."/>
            <person name="Qu J."/>
            <person name="Song X.-Z."/>
            <person name="Zhang L."/>
            <person name="Thornton R."/>
            <person name="Coyle M."/>
            <person name="Francisco L."/>
            <person name="Jackson L."/>
            <person name="Javaid M."/>
            <person name="Korchina V."/>
            <person name="Kovar C."/>
            <person name="Mata R."/>
            <person name="Mathew T."/>
            <person name="Ngo R."/>
            <person name="Nguyen L."/>
            <person name="Nguyen N."/>
            <person name="Okwuonu G."/>
            <person name="Ongeri F."/>
            <person name="Pham C."/>
            <person name="Simmons D."/>
            <person name="Wilczek-Boney K."/>
            <person name="Hale W."/>
            <person name="Jakkamsetti A."/>
            <person name="Pham P."/>
            <person name="Ruth R."/>
            <person name="San Lucas F."/>
            <person name="Warren J."/>
            <person name="Zhang J."/>
            <person name="Zhao Z."/>
            <person name="Zhou C."/>
            <person name="Zhu D."/>
            <person name="Lee S."/>
            <person name="Bess C."/>
            <person name="Blankenburg K."/>
            <person name="Forbes L."/>
            <person name="Fu Q."/>
            <person name="Gubbala S."/>
            <person name="Hirani K."/>
            <person name="Jayaseelan J.C."/>
            <person name="Lara F."/>
            <person name="Munidasa M."/>
            <person name="Palculict T."/>
            <person name="Patil S."/>
            <person name="Pu L.-L."/>
            <person name="Saada N."/>
            <person name="Tang L."/>
            <person name="Weissenberger G."/>
            <person name="Zhu Y."/>
            <person name="Hemphill L."/>
            <person name="Shang Y."/>
            <person name="Youmans B."/>
            <person name="Ayvaz T."/>
            <person name="Ross M."/>
            <person name="Santibanez J."/>
            <person name="Aqrawi P."/>
            <person name="Gross S."/>
            <person name="Joshi V."/>
            <person name="Fowler G."/>
            <person name="Nazareth L."/>
            <person name="Reid J."/>
            <person name="Worley K."/>
            <person name="Petrosino J."/>
            <person name="Highlander S."/>
            <person name="Gibbs R."/>
        </authorList>
    </citation>
    <scope>NUCLEOTIDE SEQUENCE [LARGE SCALE GENOMIC DNA]</scope>
    <source>
        <strain evidence="4 5">ATCC 51599</strain>
    </source>
</reference>
<gene>
    <name evidence="4" type="ORF">HMPREF0551_2635</name>
</gene>
<feature type="domain" description="N-acetyltransferase" evidence="3">
    <location>
        <begin position="5"/>
        <end position="197"/>
    </location>
</feature>
<dbReference type="PROSITE" id="PS51186">
    <property type="entry name" value="GNAT"/>
    <property type="match status" value="1"/>
</dbReference>
<evidence type="ECO:0000256" key="1">
    <source>
        <dbReference type="ARBA" id="ARBA00022679"/>
    </source>
</evidence>
<keyword evidence="2" id="KW-0012">Acyltransferase</keyword>
<evidence type="ECO:0000313" key="4">
    <source>
        <dbReference type="EMBL" id="EFV93739.1"/>
    </source>
</evidence>
<protein>
    <submittedName>
        <fullName evidence="4">Acetyltransferase, GNAT family</fullName>
    </submittedName>
</protein>
<keyword evidence="5" id="KW-1185">Reference proteome</keyword>
<dbReference type="PANTHER" id="PTHR43072:SF23">
    <property type="entry name" value="UPF0039 PROTEIN C11D3.02C"/>
    <property type="match status" value="1"/>
</dbReference>
<dbReference type="EMBL" id="AEQP01000024">
    <property type="protein sequence ID" value="EFV93739.1"/>
    <property type="molecule type" value="Genomic_DNA"/>
</dbReference>
<dbReference type="RefSeq" id="WP_005675123.1">
    <property type="nucleotide sequence ID" value="NZ_CP146288.1"/>
</dbReference>
<accession>E7S0S4</accession>
<dbReference type="Proteomes" id="UP000011021">
    <property type="component" value="Unassembled WGS sequence"/>
</dbReference>
<evidence type="ECO:0000259" key="3">
    <source>
        <dbReference type="PROSITE" id="PS51186"/>
    </source>
</evidence>
<dbReference type="eggNOG" id="COG1247">
    <property type="taxonomic scope" value="Bacteria"/>
</dbReference>
<sequence>MPSSFIIRPARPDDLPAILAIFNDLIATSTAVYTETPVDLAERMAWFRARQEGGFPVLVAEETGTPDDRADDAAQAVADQGPEAASMAGGPQGANAGSRVLGYATFGPFRGSWPGYRHTVEHSVHVRQDQRGRGLGTALIQALFPLAQAQGVHVMVGAIDASNTGSLRLHARLGFVQTGLMPQVGRKFGRWLDLALVQRTFPERAEDDATDPGRE</sequence>
<dbReference type="SUPFAM" id="SSF55729">
    <property type="entry name" value="Acyl-CoA N-acyltransferases (Nat)"/>
    <property type="match status" value="1"/>
</dbReference>
<organism evidence="4 5">
    <name type="scientific">Lautropia mirabilis ATCC 51599</name>
    <dbReference type="NCBI Taxonomy" id="887898"/>
    <lineage>
        <taxon>Bacteria</taxon>
        <taxon>Pseudomonadati</taxon>
        <taxon>Pseudomonadota</taxon>
        <taxon>Betaproteobacteria</taxon>
        <taxon>Burkholderiales</taxon>
        <taxon>Burkholderiaceae</taxon>
        <taxon>Lautropia</taxon>
    </lineage>
</organism>
<dbReference type="Gene3D" id="3.40.630.30">
    <property type="match status" value="1"/>
</dbReference>
<dbReference type="InterPro" id="IPR000182">
    <property type="entry name" value="GNAT_dom"/>
</dbReference>
<evidence type="ECO:0000313" key="5">
    <source>
        <dbReference type="Proteomes" id="UP000011021"/>
    </source>
</evidence>
<dbReference type="GO" id="GO:0016747">
    <property type="term" value="F:acyltransferase activity, transferring groups other than amino-acyl groups"/>
    <property type="evidence" value="ECO:0007669"/>
    <property type="project" value="InterPro"/>
</dbReference>
<dbReference type="Pfam" id="PF00583">
    <property type="entry name" value="Acetyltransf_1"/>
    <property type="match status" value="1"/>
</dbReference>
<dbReference type="CDD" id="cd04301">
    <property type="entry name" value="NAT_SF"/>
    <property type="match status" value="1"/>
</dbReference>
<dbReference type="AlphaFoldDB" id="E7S0S4"/>
<dbReference type="STRING" id="887898.HMPREF0551_2635"/>
<proteinExistence type="predicted"/>
<dbReference type="HOGENOM" id="CLU_013985_4_4_4"/>
<comment type="caution">
    <text evidence="4">The sequence shown here is derived from an EMBL/GenBank/DDBJ whole genome shotgun (WGS) entry which is preliminary data.</text>
</comment>
<dbReference type="InterPro" id="IPR016181">
    <property type="entry name" value="Acyl_CoA_acyltransferase"/>
</dbReference>
<keyword evidence="1 4" id="KW-0808">Transferase</keyword>
<evidence type="ECO:0000256" key="2">
    <source>
        <dbReference type="ARBA" id="ARBA00023315"/>
    </source>
</evidence>